<comment type="subunit">
    <text evidence="7">The complex comprises the extracytoplasmic solute receptor protein and the two transmembrane proteins.</text>
</comment>
<comment type="subcellular location">
    <subcellularLocation>
        <location evidence="1 7">Cell inner membrane</location>
        <topology evidence="1 7">Multi-pass membrane protein</topology>
    </subcellularLocation>
</comment>
<keyword evidence="6 7" id="KW-0472">Membrane</keyword>
<evidence type="ECO:0000313" key="10">
    <source>
        <dbReference type="Proteomes" id="UP000297564"/>
    </source>
</evidence>
<evidence type="ECO:0000256" key="5">
    <source>
        <dbReference type="ARBA" id="ARBA00022989"/>
    </source>
</evidence>
<feature type="transmembrane region" description="Helical" evidence="7">
    <location>
        <begin position="36"/>
        <end position="62"/>
    </location>
</feature>
<keyword evidence="4 7" id="KW-0812">Transmembrane</keyword>
<dbReference type="PANTHER" id="PTHR33362:SF5">
    <property type="entry name" value="C4-DICARBOXYLATE TRAP TRANSPORTER LARGE PERMEASE PROTEIN DCTM"/>
    <property type="match status" value="1"/>
</dbReference>
<evidence type="ECO:0000256" key="3">
    <source>
        <dbReference type="ARBA" id="ARBA00022519"/>
    </source>
</evidence>
<feature type="transmembrane region" description="Helical" evidence="7">
    <location>
        <begin position="381"/>
        <end position="401"/>
    </location>
</feature>
<feature type="transmembrane region" description="Helical" evidence="7">
    <location>
        <begin position="142"/>
        <end position="165"/>
    </location>
</feature>
<keyword evidence="7" id="KW-0813">Transport</keyword>
<feature type="transmembrane region" description="Helical" evidence="7">
    <location>
        <begin position="320"/>
        <end position="340"/>
    </location>
</feature>
<dbReference type="PIRSF" id="PIRSF006066">
    <property type="entry name" value="HI0050"/>
    <property type="match status" value="1"/>
</dbReference>
<evidence type="ECO:0000256" key="6">
    <source>
        <dbReference type="ARBA" id="ARBA00023136"/>
    </source>
</evidence>
<sequence>MSWELPLALMVGLILLAMGIGLPVAFAFFLTNIVCIYLFFGGLVGVSQMVANFPSAVAVYALTPMPLFLIMGSLFFRSGLAAGVFGAIDLCIGNLRARLSYLVVLAGAVFAALSGSSLANTAMMGTAMVPDMLRRGYKPHMAYGPVLGAGGLAVIIPPSALAVLIGSLAQVNVGALLVAGAIPGLLLALSYMLLITLQARLDPQAAPHYDAPRSTLREKLLAIARNVVPMGVIVFLVVGTILLGIASPTESAALGCLGVVSLLLAYRRFRWAIVWDSLRDAMKVTGMTFLIISASSTYAQVLAFTGASAGFIQWALSFDLSPYAVLIAIAGVVLVLGMFMDQVSMMLVTLPIFLPLATSLQMDLVWFCLILLLLFEVGFTTPPFGLLLFIMLGIAPPGTSLRTVAMAALPYIGCALLVIALVIAFPQLALWLPRML</sequence>
<feature type="transmembrane region" description="Helical" evidence="7">
    <location>
        <begin position="101"/>
        <end position="121"/>
    </location>
</feature>
<dbReference type="Proteomes" id="UP000297564">
    <property type="component" value="Unassembled WGS sequence"/>
</dbReference>
<feature type="domain" description="TRAP C4-dicarboxylate transport system permease DctM subunit" evidence="8">
    <location>
        <begin position="12"/>
        <end position="428"/>
    </location>
</feature>
<evidence type="ECO:0000256" key="2">
    <source>
        <dbReference type="ARBA" id="ARBA00022475"/>
    </source>
</evidence>
<feature type="transmembrane region" description="Helical" evidence="7">
    <location>
        <begin position="7"/>
        <end position="30"/>
    </location>
</feature>
<keyword evidence="3 7" id="KW-0997">Cell inner membrane</keyword>
<feature type="transmembrane region" description="Helical" evidence="7">
    <location>
        <begin position="408"/>
        <end position="432"/>
    </location>
</feature>
<evidence type="ECO:0000256" key="7">
    <source>
        <dbReference type="RuleBase" id="RU369079"/>
    </source>
</evidence>
<protein>
    <recommendedName>
        <fullName evidence="7">TRAP transporter large permease protein</fullName>
    </recommendedName>
</protein>
<dbReference type="InterPro" id="IPR004681">
    <property type="entry name" value="TRAP_DctM"/>
</dbReference>
<dbReference type="Pfam" id="PF06808">
    <property type="entry name" value="DctM"/>
    <property type="match status" value="1"/>
</dbReference>
<keyword evidence="5 7" id="KW-1133">Transmembrane helix</keyword>
<name>A0A4Z0C2Y7_9BURK</name>
<feature type="transmembrane region" description="Helical" evidence="7">
    <location>
        <begin position="289"/>
        <end position="314"/>
    </location>
</feature>
<evidence type="ECO:0000259" key="8">
    <source>
        <dbReference type="Pfam" id="PF06808"/>
    </source>
</evidence>
<keyword evidence="2" id="KW-1003">Cell membrane</keyword>
<dbReference type="OrthoDB" id="9796052at2"/>
<proteinExistence type="inferred from homology"/>
<evidence type="ECO:0000256" key="4">
    <source>
        <dbReference type="ARBA" id="ARBA00022692"/>
    </source>
</evidence>
<dbReference type="NCBIfam" id="TIGR00786">
    <property type="entry name" value="dctM"/>
    <property type="match status" value="1"/>
</dbReference>
<organism evidence="9 10">
    <name type="scientific">Ramlibacter rhizophilus</name>
    <dbReference type="NCBI Taxonomy" id="1781167"/>
    <lineage>
        <taxon>Bacteria</taxon>
        <taxon>Pseudomonadati</taxon>
        <taxon>Pseudomonadota</taxon>
        <taxon>Betaproteobacteria</taxon>
        <taxon>Burkholderiales</taxon>
        <taxon>Comamonadaceae</taxon>
        <taxon>Ramlibacter</taxon>
    </lineage>
</organism>
<dbReference type="PANTHER" id="PTHR33362">
    <property type="entry name" value="SIALIC ACID TRAP TRANSPORTER PERMEASE PROTEIN SIAT-RELATED"/>
    <property type="match status" value="1"/>
</dbReference>
<feature type="transmembrane region" description="Helical" evidence="7">
    <location>
        <begin position="352"/>
        <end position="375"/>
    </location>
</feature>
<dbReference type="GO" id="GO:0005886">
    <property type="term" value="C:plasma membrane"/>
    <property type="evidence" value="ECO:0007669"/>
    <property type="project" value="UniProtKB-SubCell"/>
</dbReference>
<keyword evidence="10" id="KW-1185">Reference proteome</keyword>
<feature type="transmembrane region" description="Helical" evidence="7">
    <location>
        <begin position="74"/>
        <end position="95"/>
    </location>
</feature>
<gene>
    <name evidence="9" type="ORF">EZ242_02080</name>
</gene>
<dbReference type="GO" id="GO:0022857">
    <property type="term" value="F:transmembrane transporter activity"/>
    <property type="evidence" value="ECO:0007669"/>
    <property type="project" value="UniProtKB-UniRule"/>
</dbReference>
<feature type="transmembrane region" description="Helical" evidence="7">
    <location>
        <begin position="227"/>
        <end position="246"/>
    </location>
</feature>
<dbReference type="InterPro" id="IPR010656">
    <property type="entry name" value="DctM"/>
</dbReference>
<reference evidence="9 10" key="1">
    <citation type="submission" date="2019-03" db="EMBL/GenBank/DDBJ databases">
        <title>Ramlibacter rhizophilus CCTCC AB2015357, whole genome shotgun sequence.</title>
        <authorList>
            <person name="Zhang X."/>
            <person name="Feng G."/>
            <person name="Zhu H."/>
        </authorList>
    </citation>
    <scope>NUCLEOTIDE SEQUENCE [LARGE SCALE GENOMIC DNA]</scope>
    <source>
        <strain evidence="9 10">CCTCC AB2015357</strain>
    </source>
</reference>
<feature type="transmembrane region" description="Helical" evidence="7">
    <location>
        <begin position="252"/>
        <end position="269"/>
    </location>
</feature>
<accession>A0A4Z0C2Y7</accession>
<dbReference type="EMBL" id="SMLL01000001">
    <property type="protein sequence ID" value="TFZ04559.1"/>
    <property type="molecule type" value="Genomic_DNA"/>
</dbReference>
<evidence type="ECO:0000256" key="1">
    <source>
        <dbReference type="ARBA" id="ARBA00004429"/>
    </source>
</evidence>
<dbReference type="AlphaFoldDB" id="A0A4Z0C2Y7"/>
<comment type="caution">
    <text evidence="9">The sequence shown here is derived from an EMBL/GenBank/DDBJ whole genome shotgun (WGS) entry which is preliminary data.</text>
</comment>
<dbReference type="RefSeq" id="WP_135283441.1">
    <property type="nucleotide sequence ID" value="NZ_SMLL01000001.1"/>
</dbReference>
<comment type="similarity">
    <text evidence="7">Belongs to the TRAP transporter large permease family.</text>
</comment>
<evidence type="ECO:0000313" key="9">
    <source>
        <dbReference type="EMBL" id="TFZ04559.1"/>
    </source>
</evidence>
<comment type="function">
    <text evidence="7">Part of the tripartite ATP-independent periplasmic (TRAP) transport system.</text>
</comment>
<feature type="transmembrane region" description="Helical" evidence="7">
    <location>
        <begin position="171"/>
        <end position="194"/>
    </location>
</feature>